<feature type="binding site" evidence="16">
    <location>
        <position position="117"/>
    </location>
    <ligand>
        <name>ATP</name>
        <dbReference type="ChEBI" id="CHEBI:30616"/>
    </ligand>
</feature>
<keyword evidence="8 16" id="KW-0808">Transferase</keyword>
<evidence type="ECO:0000313" key="18">
    <source>
        <dbReference type="Proteomes" id="UP000245535"/>
    </source>
</evidence>
<dbReference type="PANTHER" id="PTHR34265">
    <property type="entry name" value="TYPE III PANTOTHENATE KINASE"/>
    <property type="match status" value="1"/>
</dbReference>
<proteinExistence type="inferred from homology"/>
<comment type="caution">
    <text evidence="17">The sequence shown here is derived from an EMBL/GenBank/DDBJ whole genome shotgun (WGS) entry which is preliminary data.</text>
</comment>
<keyword evidence="18" id="KW-1185">Reference proteome</keyword>
<name>A0A315YWJ3_SEDFL</name>
<evidence type="ECO:0000256" key="16">
    <source>
        <dbReference type="HAMAP-Rule" id="MF_01274"/>
    </source>
</evidence>
<evidence type="ECO:0000256" key="14">
    <source>
        <dbReference type="ARBA" id="ARBA00038036"/>
    </source>
</evidence>
<evidence type="ECO:0000256" key="13">
    <source>
        <dbReference type="ARBA" id="ARBA00022993"/>
    </source>
</evidence>
<dbReference type="Proteomes" id="UP000245535">
    <property type="component" value="Unassembled WGS sequence"/>
</dbReference>
<evidence type="ECO:0000256" key="4">
    <source>
        <dbReference type="ARBA" id="ARBA00005225"/>
    </source>
</evidence>
<evidence type="ECO:0000256" key="6">
    <source>
        <dbReference type="ARBA" id="ARBA00012102"/>
    </source>
</evidence>
<dbReference type="UniPathway" id="UPA00241">
    <property type="reaction ID" value="UER00352"/>
</dbReference>
<evidence type="ECO:0000256" key="15">
    <source>
        <dbReference type="ARBA" id="ARBA00040883"/>
    </source>
</evidence>
<protein>
    <recommendedName>
        <fullName evidence="15 16">Type III pantothenate kinase</fullName>
        <ecNumber evidence="6 16">2.7.1.33</ecNumber>
    </recommendedName>
    <alternativeName>
        <fullName evidence="16">PanK-III</fullName>
    </alternativeName>
    <alternativeName>
        <fullName evidence="16">Pantothenic acid kinase</fullName>
    </alternativeName>
</protein>
<feature type="binding site" evidence="16">
    <location>
        <position position="114"/>
    </location>
    <ligand>
        <name>K(+)</name>
        <dbReference type="ChEBI" id="CHEBI:29103"/>
    </ligand>
</feature>
<keyword evidence="11 16" id="KW-0067">ATP-binding</keyword>
<dbReference type="InterPro" id="IPR004619">
    <property type="entry name" value="Type_III_PanK"/>
</dbReference>
<evidence type="ECO:0000256" key="3">
    <source>
        <dbReference type="ARBA" id="ARBA00004496"/>
    </source>
</evidence>
<comment type="cofactor">
    <cofactor evidence="2">
        <name>K(+)</name>
        <dbReference type="ChEBI" id="CHEBI:29103"/>
    </cofactor>
</comment>
<dbReference type="HAMAP" id="MF_01274">
    <property type="entry name" value="Pantothen_kinase_3"/>
    <property type="match status" value="1"/>
</dbReference>
<evidence type="ECO:0000256" key="8">
    <source>
        <dbReference type="ARBA" id="ARBA00022679"/>
    </source>
</evidence>
<dbReference type="CDD" id="cd24015">
    <property type="entry name" value="ASKHA_NBD_PanK-III"/>
    <property type="match status" value="1"/>
</dbReference>
<evidence type="ECO:0000256" key="7">
    <source>
        <dbReference type="ARBA" id="ARBA00022490"/>
    </source>
</evidence>
<dbReference type="GO" id="GO:0046872">
    <property type="term" value="F:metal ion binding"/>
    <property type="evidence" value="ECO:0007669"/>
    <property type="project" value="UniProtKB-KW"/>
</dbReference>
<keyword evidence="10 16" id="KW-0418">Kinase</keyword>
<dbReference type="EMBL" id="QGDO01000011">
    <property type="protein sequence ID" value="PWJ34144.1"/>
    <property type="molecule type" value="Genomic_DNA"/>
</dbReference>
<sequence>MKSISIDFGNTFGKVGLFDGDVLVDVKSRLDDQTILNYIIEKQPDWVVVSNVGKDKTVLYESIQSKAALLVFNHQTPLPIQNLYGSPETLGLDRLAAVIGAQQLFPSENLIVIDAGTCITFDVLLHSPSRYVGGAISPGLNMRFKALHEFTARLPLVTVSDESPIWGNTTQSCIEAGVVTGLRAEIEGTIDKYSEEFGKLKPILCGGDAEFFEYKLNPPIFADYNLVLRGLNAILQDYVETT</sequence>
<dbReference type="Gene3D" id="3.30.420.40">
    <property type="match status" value="1"/>
</dbReference>
<accession>A0A315YWJ3</accession>
<gene>
    <name evidence="16" type="primary">coaX</name>
    <name evidence="17" type="ORF">BC781_11154</name>
</gene>
<feature type="binding site" evidence="16">
    <location>
        <begin position="91"/>
        <end position="94"/>
    </location>
    <ligand>
        <name>substrate</name>
    </ligand>
</feature>
<evidence type="ECO:0000313" key="17">
    <source>
        <dbReference type="EMBL" id="PWJ34144.1"/>
    </source>
</evidence>
<dbReference type="NCBIfam" id="TIGR00671">
    <property type="entry name" value="baf"/>
    <property type="match status" value="1"/>
</dbReference>
<feature type="binding site" evidence="16">
    <location>
        <position position="84"/>
    </location>
    <ligand>
        <name>substrate</name>
    </ligand>
</feature>
<keyword evidence="16" id="KW-0479">Metal-binding</keyword>
<feature type="active site" description="Proton acceptor" evidence="16">
    <location>
        <position position="93"/>
    </location>
</feature>
<evidence type="ECO:0000256" key="9">
    <source>
        <dbReference type="ARBA" id="ARBA00022741"/>
    </source>
</evidence>
<dbReference type="InterPro" id="IPR043129">
    <property type="entry name" value="ATPase_NBD"/>
</dbReference>
<keyword evidence="9 16" id="KW-0547">Nucleotide-binding</keyword>
<evidence type="ECO:0000256" key="1">
    <source>
        <dbReference type="ARBA" id="ARBA00001206"/>
    </source>
</evidence>
<comment type="pathway">
    <text evidence="4 16">Cofactor biosynthesis; coenzyme A biosynthesis; CoA from (R)-pantothenate: step 1/5.</text>
</comment>
<evidence type="ECO:0000256" key="11">
    <source>
        <dbReference type="ARBA" id="ARBA00022840"/>
    </source>
</evidence>
<comment type="cofactor">
    <cofactor evidence="16">
        <name>NH4(+)</name>
        <dbReference type="ChEBI" id="CHEBI:28938"/>
    </cofactor>
    <cofactor evidence="16">
        <name>K(+)</name>
        <dbReference type="ChEBI" id="CHEBI:29103"/>
    </cofactor>
    <text evidence="16">A monovalent cation. Ammonium or potassium.</text>
</comment>
<dbReference type="RefSeq" id="WP_109622956.1">
    <property type="nucleotide sequence ID" value="NZ_QGDO01000011.1"/>
</dbReference>
<evidence type="ECO:0000256" key="10">
    <source>
        <dbReference type="ARBA" id="ARBA00022777"/>
    </source>
</evidence>
<dbReference type="EC" id="2.7.1.33" evidence="6 16"/>
<dbReference type="Pfam" id="PF03309">
    <property type="entry name" value="Pan_kinase"/>
    <property type="match status" value="1"/>
</dbReference>
<feature type="binding site" evidence="16">
    <location>
        <position position="170"/>
    </location>
    <ligand>
        <name>substrate</name>
    </ligand>
</feature>
<dbReference type="PANTHER" id="PTHR34265:SF1">
    <property type="entry name" value="TYPE III PANTOTHENATE KINASE"/>
    <property type="match status" value="1"/>
</dbReference>
<comment type="function">
    <text evidence="16">Catalyzes the phosphorylation of pantothenate (Pan), the first step in CoA biosynthesis.</text>
</comment>
<dbReference type="OrthoDB" id="9804707at2"/>
<evidence type="ECO:0000256" key="2">
    <source>
        <dbReference type="ARBA" id="ARBA00001958"/>
    </source>
</evidence>
<comment type="similarity">
    <text evidence="14 16">Belongs to the type III pantothenate kinase family.</text>
</comment>
<dbReference type="GO" id="GO:0004594">
    <property type="term" value="F:pantothenate kinase activity"/>
    <property type="evidence" value="ECO:0007669"/>
    <property type="project" value="UniProtKB-UniRule"/>
</dbReference>
<keyword evidence="12 16" id="KW-0630">Potassium</keyword>
<comment type="subunit">
    <text evidence="5 16">Homodimer.</text>
</comment>
<dbReference type="GO" id="GO:0015937">
    <property type="term" value="P:coenzyme A biosynthetic process"/>
    <property type="evidence" value="ECO:0007669"/>
    <property type="project" value="UniProtKB-UniRule"/>
</dbReference>
<comment type="catalytic activity">
    <reaction evidence="1 16">
        <text>(R)-pantothenate + ATP = (R)-4'-phosphopantothenate + ADP + H(+)</text>
        <dbReference type="Rhea" id="RHEA:16373"/>
        <dbReference type="ChEBI" id="CHEBI:10986"/>
        <dbReference type="ChEBI" id="CHEBI:15378"/>
        <dbReference type="ChEBI" id="CHEBI:29032"/>
        <dbReference type="ChEBI" id="CHEBI:30616"/>
        <dbReference type="ChEBI" id="CHEBI:456216"/>
        <dbReference type="EC" id="2.7.1.33"/>
    </reaction>
</comment>
<evidence type="ECO:0000256" key="5">
    <source>
        <dbReference type="ARBA" id="ARBA00011738"/>
    </source>
</evidence>
<evidence type="ECO:0000256" key="12">
    <source>
        <dbReference type="ARBA" id="ARBA00022958"/>
    </source>
</evidence>
<dbReference type="SUPFAM" id="SSF53067">
    <property type="entry name" value="Actin-like ATPase domain"/>
    <property type="match status" value="2"/>
</dbReference>
<organism evidence="17 18">
    <name type="scientific">Sediminitomix flava</name>
    <dbReference type="NCBI Taxonomy" id="379075"/>
    <lineage>
        <taxon>Bacteria</taxon>
        <taxon>Pseudomonadati</taxon>
        <taxon>Bacteroidota</taxon>
        <taxon>Cytophagia</taxon>
        <taxon>Cytophagales</taxon>
        <taxon>Flammeovirgaceae</taxon>
        <taxon>Sediminitomix</taxon>
    </lineage>
</organism>
<comment type="subcellular location">
    <subcellularLocation>
        <location evidence="3 16">Cytoplasm</location>
    </subcellularLocation>
</comment>
<feature type="binding site" evidence="16">
    <location>
        <begin position="7"/>
        <end position="14"/>
    </location>
    <ligand>
        <name>ATP</name>
        <dbReference type="ChEBI" id="CHEBI:30616"/>
    </ligand>
</feature>
<keyword evidence="13 16" id="KW-0173">Coenzyme A biosynthesis</keyword>
<dbReference type="AlphaFoldDB" id="A0A315YWJ3"/>
<dbReference type="GO" id="GO:0005524">
    <property type="term" value="F:ATP binding"/>
    <property type="evidence" value="ECO:0007669"/>
    <property type="project" value="UniProtKB-UniRule"/>
</dbReference>
<dbReference type="GO" id="GO:0005737">
    <property type="term" value="C:cytoplasm"/>
    <property type="evidence" value="ECO:0007669"/>
    <property type="project" value="UniProtKB-SubCell"/>
</dbReference>
<reference evidence="17 18" key="1">
    <citation type="submission" date="2018-03" db="EMBL/GenBank/DDBJ databases">
        <title>Genomic Encyclopedia of Archaeal and Bacterial Type Strains, Phase II (KMG-II): from individual species to whole genera.</title>
        <authorList>
            <person name="Goeker M."/>
        </authorList>
    </citation>
    <scope>NUCLEOTIDE SEQUENCE [LARGE SCALE GENOMIC DNA]</scope>
    <source>
        <strain evidence="17 18">DSM 28229</strain>
    </source>
</reference>
<keyword evidence="7 16" id="KW-0963">Cytoplasm</keyword>